<evidence type="ECO:0000259" key="5">
    <source>
        <dbReference type="SMART" id="SM00062"/>
    </source>
</evidence>
<dbReference type="eggNOG" id="COG4623">
    <property type="taxonomic scope" value="Bacteria"/>
</dbReference>
<sequence>MRLFFCLFFALLLSACGREAPTRIADFRTLGELRVATRLDAISYREEGDGATSGFEHDLLVQLGQALEVPVRFVVYPDSVRALDAVIKGEAHLAAAGLARNDRLPLAWSAPLREVDFVLAGRSDGGDIGREADLAGRTVTVRRGSLAAEALEQIRRRVPSLRVNYAQRAEDSAMLEQLAAGQADLVATDRVHYALAAQIHPELNIAYDLPVKSHVAWALPREQGGALGKAVAEFLDGAQGNGLIARSADRYFGYVRRLTDVDIETFLGRIRERLPQFRPHFHEAQARTGIDWRYLAALSYQESHWDPLATSRTGVRGIMMLTADTADRLGVADRLDPRQSILGGARYLSMIREQLPDEIEEPDRSWMATAAYNLGMGHMNGARAIARTLGKDDASWWEMKSVLPLLSRQDYAARLKAGPARGGEAVIMTENIRNYHDILMRIEAPFDPRKAVPKLRLTAGDL</sequence>
<dbReference type="KEGG" id="azo:azo1328"/>
<dbReference type="CDD" id="cd01009">
    <property type="entry name" value="PBP2_YfhD_N"/>
    <property type="match status" value="1"/>
</dbReference>
<comment type="similarity">
    <text evidence="2">Belongs to the transglycosylase Slt family.</text>
</comment>
<dbReference type="PROSITE" id="PS00922">
    <property type="entry name" value="TRANSGLYCOSYLASE"/>
    <property type="match status" value="1"/>
</dbReference>
<evidence type="ECO:0000313" key="6">
    <source>
        <dbReference type="EMBL" id="CAL93945.1"/>
    </source>
</evidence>
<keyword evidence="4" id="KW-0472">Membrane</keyword>
<accession>A1K540</accession>
<organism evidence="6 7">
    <name type="scientific">Azoarcus sp. (strain BH72)</name>
    <dbReference type="NCBI Taxonomy" id="418699"/>
    <lineage>
        <taxon>Bacteria</taxon>
        <taxon>Pseudomonadati</taxon>
        <taxon>Pseudomonadota</taxon>
        <taxon>Betaproteobacteria</taxon>
        <taxon>Rhodocyclales</taxon>
        <taxon>Zoogloeaceae</taxon>
        <taxon>Azoarcus</taxon>
    </lineage>
</organism>
<evidence type="ECO:0000313" key="7">
    <source>
        <dbReference type="Proteomes" id="UP000002588"/>
    </source>
</evidence>
<proteinExistence type="inferred from homology"/>
<dbReference type="SMART" id="SM00062">
    <property type="entry name" value="PBPb"/>
    <property type="match status" value="1"/>
</dbReference>
<dbReference type="GO" id="GO:0008933">
    <property type="term" value="F:peptidoglycan lytic transglycosylase activity"/>
    <property type="evidence" value="ECO:0007669"/>
    <property type="project" value="InterPro"/>
</dbReference>
<name>A1K540_AZOSB</name>
<keyword evidence="4" id="KW-0998">Cell outer membrane</keyword>
<dbReference type="AlphaFoldDB" id="A1K540"/>
<dbReference type="NCBIfam" id="NF008112">
    <property type="entry name" value="PRK10859.1"/>
    <property type="match status" value="1"/>
</dbReference>
<keyword evidence="3" id="KW-0732">Signal</keyword>
<dbReference type="Pfam" id="PF01464">
    <property type="entry name" value="SLT"/>
    <property type="match status" value="1"/>
</dbReference>
<dbReference type="InterPro" id="IPR001638">
    <property type="entry name" value="Solute-binding_3/MltF_N"/>
</dbReference>
<dbReference type="CDD" id="cd13403">
    <property type="entry name" value="MLTF-like"/>
    <property type="match status" value="1"/>
</dbReference>
<protein>
    <recommendedName>
        <fullName evidence="5">Solute-binding protein family 3/N-terminal domain-containing protein</fullName>
    </recommendedName>
</protein>
<dbReference type="CAZy" id="GH23">
    <property type="family name" value="Glycoside Hydrolase Family 23"/>
</dbReference>
<feature type="domain" description="Solute-binding protein family 3/N-terminal" evidence="5">
    <location>
        <begin position="32"/>
        <end position="255"/>
    </location>
</feature>
<dbReference type="PANTHER" id="PTHR35936:SF32">
    <property type="entry name" value="MEMBRANE-BOUND LYTIC MUREIN TRANSGLYCOSYLASE F"/>
    <property type="match status" value="1"/>
</dbReference>
<dbReference type="InterPro" id="IPR000189">
    <property type="entry name" value="Transglyc_AS"/>
</dbReference>
<dbReference type="InterPro" id="IPR023346">
    <property type="entry name" value="Lysozyme-like_dom_sf"/>
</dbReference>
<reference evidence="6 7" key="1">
    <citation type="journal article" date="2006" name="Nat. Biotechnol.">
        <title>Complete genome of the mutualistic, N2-fixing grass endophyte Azoarcus sp. strain BH72.</title>
        <authorList>
            <person name="Krause A."/>
            <person name="Ramakumar A."/>
            <person name="Bartels D."/>
            <person name="Battistoni F."/>
            <person name="Bekel T."/>
            <person name="Boch J."/>
            <person name="Boehm M."/>
            <person name="Friedrich F."/>
            <person name="Hurek T."/>
            <person name="Krause L."/>
            <person name="Linke B."/>
            <person name="McHardy A.C."/>
            <person name="Sarkar A."/>
            <person name="Schneiker S."/>
            <person name="Syed A.A."/>
            <person name="Thauer R."/>
            <person name="Vorhoelter F.-J."/>
            <person name="Weidner S."/>
            <person name="Puehler A."/>
            <person name="Reinhold-Hurek B."/>
            <person name="Kaiser O."/>
            <person name="Goesmann A."/>
        </authorList>
    </citation>
    <scope>NUCLEOTIDE SEQUENCE [LARGE SCALE GENOMIC DNA]</scope>
    <source>
        <strain evidence="6 7">BH72</strain>
    </source>
</reference>
<comment type="subcellular location">
    <subcellularLocation>
        <location evidence="1">Cell outer membrane</location>
        <topology evidence="1">Peripheral membrane protein</topology>
    </subcellularLocation>
</comment>
<dbReference type="STRING" id="62928.azo1328"/>
<keyword evidence="7" id="KW-1185">Reference proteome</keyword>
<dbReference type="GO" id="GO:0009279">
    <property type="term" value="C:cell outer membrane"/>
    <property type="evidence" value="ECO:0007669"/>
    <property type="project" value="UniProtKB-SubCell"/>
</dbReference>
<dbReference type="EMBL" id="AM406670">
    <property type="protein sequence ID" value="CAL93945.1"/>
    <property type="molecule type" value="Genomic_DNA"/>
</dbReference>
<dbReference type="PROSITE" id="PS51257">
    <property type="entry name" value="PROKAR_LIPOPROTEIN"/>
    <property type="match status" value="1"/>
</dbReference>
<evidence type="ECO:0000256" key="4">
    <source>
        <dbReference type="ARBA" id="ARBA00023237"/>
    </source>
</evidence>
<dbReference type="InterPro" id="IPR008258">
    <property type="entry name" value="Transglycosylase_SLT_dom_1"/>
</dbReference>
<dbReference type="Proteomes" id="UP000002588">
    <property type="component" value="Chromosome"/>
</dbReference>
<dbReference type="Gene3D" id="3.40.190.10">
    <property type="entry name" value="Periplasmic binding protein-like II"/>
    <property type="match status" value="2"/>
</dbReference>
<dbReference type="HOGENOM" id="CLU_027494_0_1_4"/>
<dbReference type="Gene3D" id="1.10.530.10">
    <property type="match status" value="1"/>
</dbReference>
<dbReference type="SUPFAM" id="SSF53850">
    <property type="entry name" value="Periplasmic binding protein-like II"/>
    <property type="match status" value="1"/>
</dbReference>
<dbReference type="RefSeq" id="WP_011765061.1">
    <property type="nucleotide sequence ID" value="NC_008702.1"/>
</dbReference>
<evidence type="ECO:0000256" key="2">
    <source>
        <dbReference type="ARBA" id="ARBA00007734"/>
    </source>
</evidence>
<dbReference type="PANTHER" id="PTHR35936">
    <property type="entry name" value="MEMBRANE-BOUND LYTIC MUREIN TRANSGLYCOSYLASE F"/>
    <property type="match status" value="1"/>
</dbReference>
<gene>
    <name evidence="6" type="ordered locus">azo1328</name>
</gene>
<dbReference type="GO" id="GO:0009253">
    <property type="term" value="P:peptidoglycan catabolic process"/>
    <property type="evidence" value="ECO:0007669"/>
    <property type="project" value="TreeGrafter"/>
</dbReference>
<evidence type="ECO:0000256" key="1">
    <source>
        <dbReference type="ARBA" id="ARBA00004339"/>
    </source>
</evidence>
<evidence type="ECO:0000256" key="3">
    <source>
        <dbReference type="ARBA" id="ARBA00022729"/>
    </source>
</evidence>
<dbReference type="SUPFAM" id="SSF53955">
    <property type="entry name" value="Lysozyme-like"/>
    <property type="match status" value="1"/>
</dbReference>